<sequence>MTKSPLTRAIERVAPAVVSIASAPRKVFEEKYVLSGENAGINTNDETLLEASGGSGFIVSEDGIILTNKHVVSDDEPFDSTQAVQTPSGLSPRDERLKSLRARRGHGERSRIHEKYFVTLPDERKFPVKILAKDPTGDLAIIKIDAKNLPVAPLGTAKKLALGEEVIAIGNAYGQFTNTASAGIISGLSRSLMAQLDDQGRAEELFGLIQTDAAINPGNSGGPLVNMDGEVIGINVAMIVGAQSLSFAVPIDTAIKDLEELKRFGHIRKPYLGIKYLPINEMIKGELGLSVNAGALISSRGHKEEAVTPGSPADTAGLRKGDVIVAVNGQNINQHEPFGAHLMRAKVGTAIILTILRENRKKDVAVQVAEWDSSDEEK</sequence>
<dbReference type="AlphaFoldDB" id="A0A1G2PG68"/>
<evidence type="ECO:0000256" key="3">
    <source>
        <dbReference type="ARBA" id="ARBA00022801"/>
    </source>
</evidence>
<dbReference type="GO" id="GO:0004252">
    <property type="term" value="F:serine-type endopeptidase activity"/>
    <property type="evidence" value="ECO:0007669"/>
    <property type="project" value="InterPro"/>
</dbReference>
<dbReference type="PRINTS" id="PR00834">
    <property type="entry name" value="PROTEASES2C"/>
</dbReference>
<dbReference type="Pfam" id="PF13180">
    <property type="entry name" value="PDZ_2"/>
    <property type="match status" value="1"/>
</dbReference>
<evidence type="ECO:0000313" key="6">
    <source>
        <dbReference type="Proteomes" id="UP000178869"/>
    </source>
</evidence>
<dbReference type="InterPro" id="IPR036034">
    <property type="entry name" value="PDZ_sf"/>
</dbReference>
<keyword evidence="2" id="KW-0645">Protease</keyword>
<dbReference type="InterPro" id="IPR043504">
    <property type="entry name" value="Peptidase_S1_PA_chymotrypsin"/>
</dbReference>
<gene>
    <name evidence="5" type="ORF">A2828_02585</name>
</gene>
<feature type="domain" description="PDZ" evidence="4">
    <location>
        <begin position="276"/>
        <end position="359"/>
    </location>
</feature>
<comment type="caution">
    <text evidence="5">The sequence shown here is derived from an EMBL/GenBank/DDBJ whole genome shotgun (WGS) entry which is preliminary data.</text>
</comment>
<organism evidence="5 6">
    <name type="scientific">Candidatus Terrybacteria bacterium RIFCSPHIGHO2_01_FULL_43_35</name>
    <dbReference type="NCBI Taxonomy" id="1802361"/>
    <lineage>
        <taxon>Bacteria</taxon>
        <taxon>Candidatus Terryibacteriota</taxon>
    </lineage>
</organism>
<dbReference type="PANTHER" id="PTHR22939">
    <property type="entry name" value="SERINE PROTEASE FAMILY S1C HTRA-RELATED"/>
    <property type="match status" value="1"/>
</dbReference>
<evidence type="ECO:0000256" key="1">
    <source>
        <dbReference type="ARBA" id="ARBA00010541"/>
    </source>
</evidence>
<dbReference type="SUPFAM" id="SSF50156">
    <property type="entry name" value="PDZ domain-like"/>
    <property type="match status" value="1"/>
</dbReference>
<dbReference type="InterPro" id="IPR001478">
    <property type="entry name" value="PDZ"/>
</dbReference>
<dbReference type="Proteomes" id="UP000178869">
    <property type="component" value="Unassembled WGS sequence"/>
</dbReference>
<dbReference type="InterPro" id="IPR001940">
    <property type="entry name" value="Peptidase_S1C"/>
</dbReference>
<protein>
    <recommendedName>
        <fullName evidence="4">PDZ domain-containing protein</fullName>
    </recommendedName>
</protein>
<dbReference type="Gene3D" id="2.40.10.10">
    <property type="entry name" value="Trypsin-like serine proteases"/>
    <property type="match status" value="2"/>
</dbReference>
<reference evidence="5 6" key="1">
    <citation type="journal article" date="2016" name="Nat. Commun.">
        <title>Thousands of microbial genomes shed light on interconnected biogeochemical processes in an aquifer system.</title>
        <authorList>
            <person name="Anantharaman K."/>
            <person name="Brown C.T."/>
            <person name="Hug L.A."/>
            <person name="Sharon I."/>
            <person name="Castelle C.J."/>
            <person name="Probst A.J."/>
            <person name="Thomas B.C."/>
            <person name="Singh A."/>
            <person name="Wilkins M.J."/>
            <person name="Karaoz U."/>
            <person name="Brodie E.L."/>
            <person name="Williams K.H."/>
            <person name="Hubbard S.S."/>
            <person name="Banfield J.F."/>
        </authorList>
    </citation>
    <scope>NUCLEOTIDE SEQUENCE [LARGE SCALE GENOMIC DNA]</scope>
</reference>
<dbReference type="SMART" id="SM00228">
    <property type="entry name" value="PDZ"/>
    <property type="match status" value="1"/>
</dbReference>
<dbReference type="PANTHER" id="PTHR22939:SF129">
    <property type="entry name" value="SERINE PROTEASE HTRA2, MITOCHONDRIAL"/>
    <property type="match status" value="1"/>
</dbReference>
<accession>A0A1G2PG68</accession>
<dbReference type="CDD" id="cd06779">
    <property type="entry name" value="cpPDZ_Deg_HtrA-like"/>
    <property type="match status" value="1"/>
</dbReference>
<comment type="similarity">
    <text evidence="1">Belongs to the peptidase S1C family.</text>
</comment>
<dbReference type="Gene3D" id="2.30.42.10">
    <property type="match status" value="1"/>
</dbReference>
<dbReference type="InterPro" id="IPR009003">
    <property type="entry name" value="Peptidase_S1_PA"/>
</dbReference>
<evidence type="ECO:0000256" key="2">
    <source>
        <dbReference type="ARBA" id="ARBA00022670"/>
    </source>
</evidence>
<dbReference type="SUPFAM" id="SSF50494">
    <property type="entry name" value="Trypsin-like serine proteases"/>
    <property type="match status" value="1"/>
</dbReference>
<name>A0A1G2PG68_9BACT</name>
<dbReference type="Pfam" id="PF13365">
    <property type="entry name" value="Trypsin_2"/>
    <property type="match status" value="1"/>
</dbReference>
<evidence type="ECO:0000313" key="5">
    <source>
        <dbReference type="EMBL" id="OHA46759.1"/>
    </source>
</evidence>
<evidence type="ECO:0000259" key="4">
    <source>
        <dbReference type="PROSITE" id="PS50106"/>
    </source>
</evidence>
<dbReference type="PROSITE" id="PS50106">
    <property type="entry name" value="PDZ"/>
    <property type="match status" value="1"/>
</dbReference>
<proteinExistence type="inferred from homology"/>
<dbReference type="GO" id="GO:0006508">
    <property type="term" value="P:proteolysis"/>
    <property type="evidence" value="ECO:0007669"/>
    <property type="project" value="UniProtKB-KW"/>
</dbReference>
<dbReference type="EMBL" id="MHSR01000013">
    <property type="protein sequence ID" value="OHA46759.1"/>
    <property type="molecule type" value="Genomic_DNA"/>
</dbReference>
<keyword evidence="3" id="KW-0378">Hydrolase</keyword>